<dbReference type="EMBL" id="JABBGK010000001">
    <property type="protein sequence ID" value="NML73082.1"/>
    <property type="molecule type" value="Genomic_DNA"/>
</dbReference>
<reference evidence="1 2" key="1">
    <citation type="submission" date="2020-04" db="EMBL/GenBank/DDBJ databases">
        <title>Rhizobium sp. S-51 isolated from soil.</title>
        <authorList>
            <person name="Dahal R.H."/>
        </authorList>
    </citation>
    <scope>NUCLEOTIDE SEQUENCE [LARGE SCALE GENOMIC DNA]</scope>
    <source>
        <strain evidence="1 2">S-51</strain>
    </source>
</reference>
<accession>A0A7Y0ATI0</accession>
<gene>
    <name evidence="1" type="ORF">HHL25_02975</name>
</gene>
<evidence type="ECO:0000313" key="1">
    <source>
        <dbReference type="EMBL" id="NML73082.1"/>
    </source>
</evidence>
<evidence type="ECO:0000313" key="2">
    <source>
        <dbReference type="Proteomes" id="UP000541470"/>
    </source>
</evidence>
<name>A0A7Y0ATI0_9HYPH</name>
<dbReference type="AlphaFoldDB" id="A0A7Y0ATI0"/>
<sequence>MAIRKRHKERTQYIACVLWLIGYSYTTISKVLNLKRSQVGGIIGRSEYSGRSSMTIADRRAKLSELEAIRFDDGISLDGGILDRVPFEVL</sequence>
<dbReference type="RefSeq" id="WP_169587111.1">
    <property type="nucleotide sequence ID" value="NZ_JABBGK010000001.1"/>
</dbReference>
<protein>
    <submittedName>
        <fullName evidence="1">Uncharacterized protein</fullName>
    </submittedName>
</protein>
<proteinExistence type="predicted"/>
<organism evidence="1 2">
    <name type="scientific">Rhizobium terricola</name>
    <dbReference type="NCBI Taxonomy" id="2728849"/>
    <lineage>
        <taxon>Bacteria</taxon>
        <taxon>Pseudomonadati</taxon>
        <taxon>Pseudomonadota</taxon>
        <taxon>Alphaproteobacteria</taxon>
        <taxon>Hyphomicrobiales</taxon>
        <taxon>Rhizobiaceae</taxon>
        <taxon>Rhizobium/Agrobacterium group</taxon>
        <taxon>Rhizobium</taxon>
    </lineage>
</organism>
<comment type="caution">
    <text evidence="1">The sequence shown here is derived from an EMBL/GenBank/DDBJ whole genome shotgun (WGS) entry which is preliminary data.</text>
</comment>
<keyword evidence="2" id="KW-1185">Reference proteome</keyword>
<dbReference type="Proteomes" id="UP000541470">
    <property type="component" value="Unassembled WGS sequence"/>
</dbReference>